<dbReference type="Proteomes" id="UP001154265">
    <property type="component" value="Unassembled WGS sequence"/>
</dbReference>
<evidence type="ECO:0000256" key="1">
    <source>
        <dbReference type="ARBA" id="ARBA00022729"/>
    </source>
</evidence>
<dbReference type="PANTHER" id="PTHR21666:SF289">
    <property type="entry name" value="L-ALA--D-GLU ENDOPEPTIDASE"/>
    <property type="match status" value="1"/>
</dbReference>
<evidence type="ECO:0000313" key="4">
    <source>
        <dbReference type="Proteomes" id="UP001154265"/>
    </source>
</evidence>
<protein>
    <submittedName>
        <fullName evidence="3">M23 family metallopeptidase</fullName>
    </submittedName>
</protein>
<proteinExistence type="predicted"/>
<dbReference type="RefSeq" id="WP_277867294.1">
    <property type="nucleotide sequence ID" value="NZ_JAKKUT010000002.1"/>
</dbReference>
<reference evidence="3" key="2">
    <citation type="submission" date="2022-01" db="EMBL/GenBank/DDBJ databases">
        <authorList>
            <person name="Zivanovic Y."/>
            <person name="Moreira D."/>
            <person name="Lopez-Garcia P."/>
        </authorList>
    </citation>
    <scope>NUCLEOTIDE SEQUENCE</scope>
    <source>
        <strain evidence="3">G9</strain>
    </source>
</reference>
<dbReference type="InterPro" id="IPR016047">
    <property type="entry name" value="M23ase_b-sheet_dom"/>
</dbReference>
<gene>
    <name evidence="3" type="ORF">L3556_10865</name>
</gene>
<dbReference type="SUPFAM" id="SSF51261">
    <property type="entry name" value="Duplicated hybrid motif"/>
    <property type="match status" value="1"/>
</dbReference>
<dbReference type="EMBL" id="JAKKUT010000002">
    <property type="protein sequence ID" value="MDG2991426.1"/>
    <property type="molecule type" value="Genomic_DNA"/>
</dbReference>
<dbReference type="InterPro" id="IPR011055">
    <property type="entry name" value="Dup_hybrid_motif"/>
</dbReference>
<dbReference type="InterPro" id="IPR050570">
    <property type="entry name" value="Cell_wall_metabolism_enzyme"/>
</dbReference>
<comment type="caution">
    <text evidence="3">The sequence shown here is derived from an EMBL/GenBank/DDBJ whole genome shotgun (WGS) entry which is preliminary data.</text>
</comment>
<evidence type="ECO:0000259" key="2">
    <source>
        <dbReference type="Pfam" id="PF01551"/>
    </source>
</evidence>
<dbReference type="Gene3D" id="2.70.70.10">
    <property type="entry name" value="Glucose Permease (Domain IIA)"/>
    <property type="match status" value="1"/>
</dbReference>
<reference evidence="3" key="1">
    <citation type="journal article" date="2022" name="Genome Biol. Evol.">
        <title>A New Gene Family Diagnostic for Intracellular Biomineralization of Amorphous Ca Carbonates by Cyanobacteria.</title>
        <authorList>
            <person name="Benzerara K."/>
            <person name="Duprat E."/>
            <person name="Bitard-Feildel T."/>
            <person name="Caumes G."/>
            <person name="Cassier-Chauvat C."/>
            <person name="Chauvat F."/>
            <person name="Dezi M."/>
            <person name="Diop S.I."/>
            <person name="Gaschignard G."/>
            <person name="Gorgen S."/>
            <person name="Gugger M."/>
            <person name="Lopez-Garcia P."/>
            <person name="Millet M."/>
            <person name="Skouri-Panet F."/>
            <person name="Moreira D."/>
            <person name="Callebaut I."/>
        </authorList>
    </citation>
    <scope>NUCLEOTIDE SEQUENCE</scope>
    <source>
        <strain evidence="3">G9</strain>
    </source>
</reference>
<feature type="domain" description="M23ase beta-sheet core" evidence="2">
    <location>
        <begin position="239"/>
        <end position="328"/>
    </location>
</feature>
<sequence length="366" mass="38506">MGSGVVEQRLMVKMMAKAAVYQLGLGLGLAATVFSAGLGLAEGLDTPESSEVSRSNPVQAIDSQPLVIPVQPVDPVGETWNTYSPPATTTGQFPVNPQPLDIDPESYGIGATQAPQPTQVVIQERSSGCQATVQLGQGVPQAICDPGVRAHAPETAALNPNRIGANLQASLQGSRLEPGYDNPSGNGRSLTAVRRSFPGPNPIKWLALNGKNMLFPLASPAPITSPFGWRIHPIFGTMRFHAGTDMGAPEGTPVLAVHDGRVVESGDIGGYGLTVILQHPPNQKQTLYAHLSELFVNPGEWVEQGEVIGLVGSTGNSTGPHLHFEILEMTANGLIPVDPGGRLELALQQLIQAMQVAQNQGNRATQ</sequence>
<dbReference type="PANTHER" id="PTHR21666">
    <property type="entry name" value="PEPTIDASE-RELATED"/>
    <property type="match status" value="1"/>
</dbReference>
<dbReference type="Pfam" id="PF01551">
    <property type="entry name" value="Peptidase_M23"/>
    <property type="match status" value="1"/>
</dbReference>
<keyword evidence="1" id="KW-0732">Signal</keyword>
<accession>A0ABT6F0S7</accession>
<name>A0ABT6F0S7_9SYNE</name>
<organism evidence="3 4">
    <name type="scientific">Candidatus Synechococcus calcipolaris G9</name>
    <dbReference type="NCBI Taxonomy" id="1497997"/>
    <lineage>
        <taxon>Bacteria</taxon>
        <taxon>Bacillati</taxon>
        <taxon>Cyanobacteriota</taxon>
        <taxon>Cyanophyceae</taxon>
        <taxon>Synechococcales</taxon>
        <taxon>Synechococcaceae</taxon>
        <taxon>Synechococcus</taxon>
    </lineage>
</organism>
<evidence type="ECO:0000313" key="3">
    <source>
        <dbReference type="EMBL" id="MDG2991426.1"/>
    </source>
</evidence>
<dbReference type="CDD" id="cd12797">
    <property type="entry name" value="M23_peptidase"/>
    <property type="match status" value="1"/>
</dbReference>
<keyword evidence="4" id="KW-1185">Reference proteome</keyword>